<dbReference type="AlphaFoldDB" id="A0A109GEV8"/>
<name>A0A109GEV8_BACMY</name>
<gene>
    <name evidence="1" type="ORF">AWW70_10340</name>
</gene>
<protein>
    <submittedName>
        <fullName evidence="1">Uncharacterized protein</fullName>
    </submittedName>
</protein>
<dbReference type="RefSeq" id="WP_060749795.1">
    <property type="nucleotide sequence ID" value="NZ_LRPH01000037.1"/>
</dbReference>
<accession>A0A109GEV8</accession>
<dbReference type="EMBL" id="LRPH01000037">
    <property type="protein sequence ID" value="KWU65477.1"/>
    <property type="molecule type" value="Genomic_DNA"/>
</dbReference>
<comment type="caution">
    <text evidence="1">The sequence shown here is derived from an EMBL/GenBank/DDBJ whole genome shotgun (WGS) entry which is preliminary data.</text>
</comment>
<proteinExistence type="predicted"/>
<dbReference type="Proteomes" id="UP000065797">
    <property type="component" value="Unassembled WGS sequence"/>
</dbReference>
<reference evidence="1 2" key="1">
    <citation type="submission" date="2016-01" db="EMBL/GenBank/DDBJ databases">
        <authorList>
            <person name="McClelland M."/>
            <person name="Jain A."/>
            <person name="Saraogi P."/>
            <person name="Mendelson R."/>
            <person name="Westerman R."/>
            <person name="SanMiguel P."/>
            <person name="Csonka L."/>
        </authorList>
    </citation>
    <scope>NUCLEOTIDE SEQUENCE [LARGE SCALE GENOMIC DNA]</scope>
    <source>
        <strain evidence="1 2">PE8-15</strain>
    </source>
</reference>
<sequence length="92" mass="10607">MSLYVGFYLWYSTGKHNYKQQNRPAYNKGYVNKAARKAGLKLGLKAFVGVRLIENAYVLDRKYTNGINKHIKTSVKIIKNPESDLGEFDDEF</sequence>
<evidence type="ECO:0000313" key="1">
    <source>
        <dbReference type="EMBL" id="KWU65477.1"/>
    </source>
</evidence>
<evidence type="ECO:0000313" key="2">
    <source>
        <dbReference type="Proteomes" id="UP000065797"/>
    </source>
</evidence>
<organism evidence="1 2">
    <name type="scientific">Bacillus mycoides</name>
    <dbReference type="NCBI Taxonomy" id="1405"/>
    <lineage>
        <taxon>Bacteria</taxon>
        <taxon>Bacillati</taxon>
        <taxon>Bacillota</taxon>
        <taxon>Bacilli</taxon>
        <taxon>Bacillales</taxon>
        <taxon>Bacillaceae</taxon>
        <taxon>Bacillus</taxon>
        <taxon>Bacillus cereus group</taxon>
    </lineage>
</organism>